<evidence type="ECO:0000313" key="2">
    <source>
        <dbReference type="Proteomes" id="UP000789525"/>
    </source>
</evidence>
<name>A0ACA9QXU3_9GLOM</name>
<keyword evidence="2" id="KW-1185">Reference proteome</keyword>
<organism evidence="1 2">
    <name type="scientific">Acaulospora colombiana</name>
    <dbReference type="NCBI Taxonomy" id="27376"/>
    <lineage>
        <taxon>Eukaryota</taxon>
        <taxon>Fungi</taxon>
        <taxon>Fungi incertae sedis</taxon>
        <taxon>Mucoromycota</taxon>
        <taxon>Glomeromycotina</taxon>
        <taxon>Glomeromycetes</taxon>
        <taxon>Diversisporales</taxon>
        <taxon>Acaulosporaceae</taxon>
        <taxon>Acaulospora</taxon>
    </lineage>
</organism>
<reference evidence="1" key="1">
    <citation type="submission" date="2021-06" db="EMBL/GenBank/DDBJ databases">
        <authorList>
            <person name="Kallberg Y."/>
            <person name="Tangrot J."/>
            <person name="Rosling A."/>
        </authorList>
    </citation>
    <scope>NUCLEOTIDE SEQUENCE</scope>
    <source>
        <strain evidence="1">CL356</strain>
    </source>
</reference>
<protein>
    <submittedName>
        <fullName evidence="1">12220_t:CDS:1</fullName>
    </submittedName>
</protein>
<comment type="caution">
    <text evidence="1">The sequence shown here is derived from an EMBL/GenBank/DDBJ whole genome shotgun (WGS) entry which is preliminary data.</text>
</comment>
<evidence type="ECO:0000313" key="1">
    <source>
        <dbReference type="EMBL" id="CAG8768565.1"/>
    </source>
</evidence>
<feature type="non-terminal residue" evidence="1">
    <location>
        <position position="1"/>
    </location>
</feature>
<feature type="non-terminal residue" evidence="1">
    <location>
        <position position="189"/>
    </location>
</feature>
<sequence>ISAVSFDPVSDVLWAGNEVGQVCAYYRNRMRGVAFTVGEGYVSSLSISDQHIYAMSIAGQGLGAWSRGGVNNTPANTSISTFTNRASTLIAVSNKAEFLALNTSTGKIIRQVPCPPQVVVLHASHSLILSGSSDGFIRTHDFRTSMKRNSGSENMIRAHQGSVRAINSSGNWIYTIGWNIRYSVSPAAK</sequence>
<gene>
    <name evidence="1" type="ORF">ACOLOM_LOCUS13621</name>
</gene>
<accession>A0ACA9QXU3</accession>
<dbReference type="EMBL" id="CAJVPT010063381">
    <property type="protein sequence ID" value="CAG8768565.1"/>
    <property type="molecule type" value="Genomic_DNA"/>
</dbReference>
<dbReference type="Proteomes" id="UP000789525">
    <property type="component" value="Unassembled WGS sequence"/>
</dbReference>
<proteinExistence type="predicted"/>